<dbReference type="InterPro" id="IPR053185">
    <property type="entry name" value="SET_domain_protein"/>
</dbReference>
<dbReference type="InterPro" id="IPR001214">
    <property type="entry name" value="SET_dom"/>
</dbReference>
<dbReference type="PANTHER" id="PTHR47332:SF4">
    <property type="entry name" value="SET DOMAIN-CONTAINING PROTEIN 5"/>
    <property type="match status" value="1"/>
</dbReference>
<proteinExistence type="predicted"/>
<dbReference type="PROSITE" id="PS50280">
    <property type="entry name" value="SET"/>
    <property type="match status" value="1"/>
</dbReference>
<gene>
    <name evidence="2" type="ORF">D9619_000359</name>
</gene>
<dbReference type="CDD" id="cd20071">
    <property type="entry name" value="SET_SMYD"/>
    <property type="match status" value="1"/>
</dbReference>
<dbReference type="EMBL" id="JAACJJ010000028">
    <property type="protein sequence ID" value="KAF5322723.1"/>
    <property type="molecule type" value="Genomic_DNA"/>
</dbReference>
<accession>A0A8H5F495</accession>
<evidence type="ECO:0000259" key="1">
    <source>
        <dbReference type="PROSITE" id="PS50280"/>
    </source>
</evidence>
<dbReference type="Gene3D" id="2.170.270.10">
    <property type="entry name" value="SET domain"/>
    <property type="match status" value="1"/>
</dbReference>
<dbReference type="InterPro" id="IPR046341">
    <property type="entry name" value="SET_dom_sf"/>
</dbReference>
<organism evidence="2 3">
    <name type="scientific">Psilocybe cf. subviscida</name>
    <dbReference type="NCBI Taxonomy" id="2480587"/>
    <lineage>
        <taxon>Eukaryota</taxon>
        <taxon>Fungi</taxon>
        <taxon>Dikarya</taxon>
        <taxon>Basidiomycota</taxon>
        <taxon>Agaricomycotina</taxon>
        <taxon>Agaricomycetes</taxon>
        <taxon>Agaricomycetidae</taxon>
        <taxon>Agaricales</taxon>
        <taxon>Agaricineae</taxon>
        <taxon>Strophariaceae</taxon>
        <taxon>Psilocybe</taxon>
    </lineage>
</organism>
<reference evidence="2 3" key="1">
    <citation type="journal article" date="2020" name="ISME J.">
        <title>Uncovering the hidden diversity of litter-decomposition mechanisms in mushroom-forming fungi.</title>
        <authorList>
            <person name="Floudas D."/>
            <person name="Bentzer J."/>
            <person name="Ahren D."/>
            <person name="Johansson T."/>
            <person name="Persson P."/>
            <person name="Tunlid A."/>
        </authorList>
    </citation>
    <scope>NUCLEOTIDE SEQUENCE [LARGE SCALE GENOMIC DNA]</scope>
    <source>
        <strain evidence="2 3">CBS 101986</strain>
    </source>
</reference>
<dbReference type="PANTHER" id="PTHR47332">
    <property type="entry name" value="SET DOMAIN-CONTAINING PROTEIN 5"/>
    <property type="match status" value="1"/>
</dbReference>
<dbReference type="OrthoDB" id="5945798at2759"/>
<keyword evidence="3" id="KW-1185">Reference proteome</keyword>
<feature type="domain" description="SET" evidence="1">
    <location>
        <begin position="109"/>
        <end position="289"/>
    </location>
</feature>
<dbReference type="Proteomes" id="UP000567179">
    <property type="component" value="Unassembled WGS sequence"/>
</dbReference>
<name>A0A8H5F495_9AGAR</name>
<protein>
    <recommendedName>
        <fullName evidence="1">SET domain-containing protein</fullName>
    </recommendedName>
</protein>
<dbReference type="SUPFAM" id="SSF82199">
    <property type="entry name" value="SET domain"/>
    <property type="match status" value="1"/>
</dbReference>
<dbReference type="Pfam" id="PF00856">
    <property type="entry name" value="SET"/>
    <property type="match status" value="1"/>
</dbReference>
<sequence length="430" mass="48727">MSLYNYVGKNEKIMPWGKLPDIRLPPDWNKYAGDNLAKFVKLGNGDTAADGPPGNAGRPLTITTVPSRVLAGKDDRDGHTELFFLSEATRRKVFNYPGFPKPVNTPKSPKYEVREAPGKGRGVFATCDMHPGDLIWAERPLIVTTMAIFFPKGLHVGRHHTEAQQQALKLHAGERTIEAIVDRLTPERRARFMALANTHMEDGSGTYMGILRTNQLEIRMVEGESGSDPLESLRYTAIGDILSFMNHSAILDTSCIPNIKSCFDFASFSLQIYAWAHIKKGDELVWSYIDGSGATATQRQEGLSAYGFRCECRICVEPQADKHWRSFANRSYSLAHVIMKALLQEDLKNPFHKESSAGQEARLWEYKTLIASLKDLEKESNSYGLAGELYWLCLFHELYKRLGNEIKRRRYIALVVRWMKCEAIKFRPYI</sequence>
<evidence type="ECO:0000313" key="2">
    <source>
        <dbReference type="EMBL" id="KAF5322723.1"/>
    </source>
</evidence>
<dbReference type="AlphaFoldDB" id="A0A8H5F495"/>
<evidence type="ECO:0000313" key="3">
    <source>
        <dbReference type="Proteomes" id="UP000567179"/>
    </source>
</evidence>
<dbReference type="SMART" id="SM00317">
    <property type="entry name" value="SET"/>
    <property type="match status" value="1"/>
</dbReference>
<comment type="caution">
    <text evidence="2">The sequence shown here is derived from an EMBL/GenBank/DDBJ whole genome shotgun (WGS) entry which is preliminary data.</text>
</comment>